<dbReference type="InterPro" id="IPR023198">
    <property type="entry name" value="PGP-like_dom2"/>
</dbReference>
<evidence type="ECO:0000256" key="3">
    <source>
        <dbReference type="ARBA" id="ARBA00006171"/>
    </source>
</evidence>
<dbReference type="InterPro" id="IPR036412">
    <property type="entry name" value="HAD-like_sf"/>
</dbReference>
<dbReference type="Gene3D" id="3.40.50.1000">
    <property type="entry name" value="HAD superfamily/HAD-like"/>
    <property type="match status" value="1"/>
</dbReference>
<evidence type="ECO:0000256" key="1">
    <source>
        <dbReference type="ARBA" id="ARBA00000830"/>
    </source>
</evidence>
<dbReference type="SUPFAM" id="SSF56784">
    <property type="entry name" value="HAD-like"/>
    <property type="match status" value="1"/>
</dbReference>
<evidence type="ECO:0000313" key="5">
    <source>
        <dbReference type="EMBL" id="RAI00829.1"/>
    </source>
</evidence>
<gene>
    <name evidence="5" type="ORF">DLJ53_16460</name>
</gene>
<dbReference type="PANTHER" id="PTHR43434">
    <property type="entry name" value="PHOSPHOGLYCOLATE PHOSPHATASE"/>
    <property type="match status" value="1"/>
</dbReference>
<protein>
    <recommendedName>
        <fullName evidence="4">phosphoglycolate phosphatase</fullName>
        <ecNumber evidence="4">3.1.3.18</ecNumber>
    </recommendedName>
</protein>
<comment type="caution">
    <text evidence="5">The sequence shown here is derived from an EMBL/GenBank/DDBJ whole genome shotgun (WGS) entry which is preliminary data.</text>
</comment>
<dbReference type="EMBL" id="QHHQ01000003">
    <property type="protein sequence ID" value="RAI00829.1"/>
    <property type="molecule type" value="Genomic_DNA"/>
</dbReference>
<dbReference type="EC" id="3.1.3.18" evidence="4"/>
<dbReference type="Proteomes" id="UP000249590">
    <property type="component" value="Unassembled WGS sequence"/>
</dbReference>
<comment type="catalytic activity">
    <reaction evidence="1">
        <text>2-phosphoglycolate + H2O = glycolate + phosphate</text>
        <dbReference type="Rhea" id="RHEA:14369"/>
        <dbReference type="ChEBI" id="CHEBI:15377"/>
        <dbReference type="ChEBI" id="CHEBI:29805"/>
        <dbReference type="ChEBI" id="CHEBI:43474"/>
        <dbReference type="ChEBI" id="CHEBI:58033"/>
        <dbReference type="EC" id="3.1.3.18"/>
    </reaction>
</comment>
<proteinExistence type="inferred from homology"/>
<dbReference type="GO" id="GO:0005829">
    <property type="term" value="C:cytosol"/>
    <property type="evidence" value="ECO:0007669"/>
    <property type="project" value="TreeGrafter"/>
</dbReference>
<sequence length="229" mass="24418">MRAAGQSYRAFVFDLDGTIIDSAPALQAIAATFLARHDREPLSLEQTKAFIGDGSRVFFRRMLAARDLDAADDFEQRYAAFQGDYAAGSPHDNRLFPNAGEALATLAEAGIAMALCTNKPERPTRIVLDALGLAPIFGAVVTGDTLPETKPHPGPLLHAIAELGGATGEALFVGDSEVDARTAVAAGVDFAFHEAGYARERDGIRPVTRFNDWSDFAAFARRHALAATG</sequence>
<comment type="pathway">
    <text evidence="2">Organic acid metabolism; glycolate biosynthesis; glycolate from 2-phosphoglycolate: step 1/1.</text>
</comment>
<dbReference type="PRINTS" id="PR00413">
    <property type="entry name" value="HADHALOGNASE"/>
</dbReference>
<dbReference type="InterPro" id="IPR006439">
    <property type="entry name" value="HAD-SF_hydro_IA"/>
</dbReference>
<dbReference type="NCBIfam" id="TIGR01549">
    <property type="entry name" value="HAD-SF-IA-v1"/>
    <property type="match status" value="1"/>
</dbReference>
<dbReference type="SFLD" id="SFLDS00003">
    <property type="entry name" value="Haloacid_Dehalogenase"/>
    <property type="match status" value="1"/>
</dbReference>
<dbReference type="SFLD" id="SFLDG01135">
    <property type="entry name" value="C1.5.6:_HAD__Beta-PGM__Phospha"/>
    <property type="match status" value="1"/>
</dbReference>
<dbReference type="RefSeq" id="WP_111347251.1">
    <property type="nucleotide sequence ID" value="NZ_QHHQ01000003.1"/>
</dbReference>
<dbReference type="Pfam" id="PF00702">
    <property type="entry name" value="Hydrolase"/>
    <property type="match status" value="1"/>
</dbReference>
<dbReference type="InterPro" id="IPR050155">
    <property type="entry name" value="HAD-like_hydrolase_sf"/>
</dbReference>
<dbReference type="GO" id="GO:0006281">
    <property type="term" value="P:DNA repair"/>
    <property type="evidence" value="ECO:0007669"/>
    <property type="project" value="TreeGrafter"/>
</dbReference>
<evidence type="ECO:0000256" key="2">
    <source>
        <dbReference type="ARBA" id="ARBA00004818"/>
    </source>
</evidence>
<dbReference type="Gene3D" id="1.10.150.240">
    <property type="entry name" value="Putative phosphatase, domain 2"/>
    <property type="match status" value="1"/>
</dbReference>
<name>A0A8B2NRZ0_9HYPH</name>
<reference evidence="5 6" key="1">
    <citation type="submission" date="2018-05" db="EMBL/GenBank/DDBJ databases">
        <title>Acuticoccus sediminis sp. nov., isolated from deep-sea sediment of Indian Ocean.</title>
        <authorList>
            <person name="Liu X."/>
            <person name="Lai Q."/>
            <person name="Du Y."/>
            <person name="Sun F."/>
            <person name="Zhang X."/>
            <person name="Wang S."/>
            <person name="Shao Z."/>
        </authorList>
    </citation>
    <scope>NUCLEOTIDE SEQUENCE [LARGE SCALE GENOMIC DNA]</scope>
    <source>
        <strain evidence="5 6">PTG4-2</strain>
    </source>
</reference>
<evidence type="ECO:0000256" key="4">
    <source>
        <dbReference type="ARBA" id="ARBA00013078"/>
    </source>
</evidence>
<dbReference type="PANTHER" id="PTHR43434:SF1">
    <property type="entry name" value="PHOSPHOGLYCOLATE PHOSPHATASE"/>
    <property type="match status" value="1"/>
</dbReference>
<keyword evidence="6" id="KW-1185">Reference proteome</keyword>
<dbReference type="InterPro" id="IPR023214">
    <property type="entry name" value="HAD_sf"/>
</dbReference>
<evidence type="ECO:0000313" key="6">
    <source>
        <dbReference type="Proteomes" id="UP000249590"/>
    </source>
</evidence>
<dbReference type="GO" id="GO:0008967">
    <property type="term" value="F:phosphoglycolate phosphatase activity"/>
    <property type="evidence" value="ECO:0007669"/>
    <property type="project" value="UniProtKB-EC"/>
</dbReference>
<organism evidence="5 6">
    <name type="scientific">Acuticoccus sediminis</name>
    <dbReference type="NCBI Taxonomy" id="2184697"/>
    <lineage>
        <taxon>Bacteria</taxon>
        <taxon>Pseudomonadati</taxon>
        <taxon>Pseudomonadota</taxon>
        <taxon>Alphaproteobacteria</taxon>
        <taxon>Hyphomicrobiales</taxon>
        <taxon>Amorphaceae</taxon>
        <taxon>Acuticoccus</taxon>
    </lineage>
</organism>
<dbReference type="SFLD" id="SFLDG01129">
    <property type="entry name" value="C1.5:_HAD__Beta-PGM__Phosphata"/>
    <property type="match status" value="1"/>
</dbReference>
<dbReference type="OrthoDB" id="9793014at2"/>
<dbReference type="AlphaFoldDB" id="A0A8B2NRZ0"/>
<comment type="similarity">
    <text evidence="3">Belongs to the HAD-like hydrolase superfamily. CbbY/CbbZ/Gph/YieH family.</text>
</comment>
<accession>A0A8B2NRZ0</accession>